<dbReference type="SMART" id="SM01411">
    <property type="entry name" value="Ephrin_rec_like"/>
    <property type="match status" value="1"/>
</dbReference>
<keyword evidence="2" id="KW-0245">EGF-like domain</keyword>
<evidence type="ECO:0000256" key="9">
    <source>
        <dbReference type="SAM" id="SignalP"/>
    </source>
</evidence>
<feature type="domain" description="Sushi" evidence="11">
    <location>
        <begin position="488"/>
        <end position="543"/>
    </location>
</feature>
<dbReference type="RefSeq" id="XP_022091515.1">
    <property type="nucleotide sequence ID" value="XM_022235823.1"/>
</dbReference>
<keyword evidence="12" id="KW-1185">Reference proteome</keyword>
<dbReference type="InterPro" id="IPR000436">
    <property type="entry name" value="Sushi_SCR_CCP_dom"/>
</dbReference>
<evidence type="ECO:0000313" key="12">
    <source>
        <dbReference type="Proteomes" id="UP000694845"/>
    </source>
</evidence>
<dbReference type="PROSITE" id="PS01187">
    <property type="entry name" value="EGF_CA"/>
    <property type="match status" value="1"/>
</dbReference>
<keyword evidence="3 7" id="KW-0768">Sushi</keyword>
<proteinExistence type="predicted"/>
<dbReference type="PROSITE" id="PS00010">
    <property type="entry name" value="ASX_HYDROXYL"/>
    <property type="match status" value="1"/>
</dbReference>
<feature type="domain" description="VWFA" evidence="10">
    <location>
        <begin position="64"/>
        <end position="240"/>
    </location>
</feature>
<dbReference type="KEGG" id="aplc:110979770"/>
<evidence type="ECO:0000256" key="6">
    <source>
        <dbReference type="ARBA" id="ARBA00023157"/>
    </source>
</evidence>
<dbReference type="GeneID" id="110979770"/>
<dbReference type="InterPro" id="IPR000152">
    <property type="entry name" value="EGF-type_Asp/Asn_hydroxyl_site"/>
</dbReference>
<dbReference type="SUPFAM" id="SSF57535">
    <property type="entry name" value="Complement control module/SCR domain"/>
    <property type="match status" value="4"/>
</dbReference>
<dbReference type="InterPro" id="IPR011641">
    <property type="entry name" value="Tyr-kin_ephrin_A/B_rcpt-like"/>
</dbReference>
<dbReference type="Pfam" id="PF00084">
    <property type="entry name" value="Sushi"/>
    <property type="match status" value="3"/>
</dbReference>
<feature type="domain" description="Sushi" evidence="11">
    <location>
        <begin position="369"/>
        <end position="425"/>
    </location>
</feature>
<dbReference type="Proteomes" id="UP000694845">
    <property type="component" value="Unplaced"/>
</dbReference>
<dbReference type="AlphaFoldDB" id="A0A8B7YGJ0"/>
<dbReference type="CDD" id="cd00033">
    <property type="entry name" value="CCP"/>
    <property type="match status" value="3"/>
</dbReference>
<evidence type="ECO:0000256" key="3">
    <source>
        <dbReference type="ARBA" id="ARBA00022659"/>
    </source>
</evidence>
<keyword evidence="4 9" id="KW-0732">Signal</keyword>
<feature type="signal peptide" evidence="9">
    <location>
        <begin position="1"/>
        <end position="24"/>
    </location>
</feature>
<dbReference type="InterPro" id="IPR036465">
    <property type="entry name" value="vWFA_dom_sf"/>
</dbReference>
<dbReference type="PANTHER" id="PTHR45785:SF2">
    <property type="entry name" value="COMPLEMENT FACTOR H-RELATED"/>
    <property type="match status" value="1"/>
</dbReference>
<dbReference type="Gene3D" id="2.10.50.10">
    <property type="entry name" value="Tumor Necrosis Factor Receptor, subunit A, domain 2"/>
    <property type="match status" value="1"/>
</dbReference>
<evidence type="ECO:0000259" key="10">
    <source>
        <dbReference type="PROSITE" id="PS50234"/>
    </source>
</evidence>
<evidence type="ECO:0000256" key="4">
    <source>
        <dbReference type="ARBA" id="ARBA00022729"/>
    </source>
</evidence>
<dbReference type="InterPro" id="IPR051503">
    <property type="entry name" value="ComplSys_Reg/VirEntry_Med"/>
</dbReference>
<keyword evidence="5" id="KW-0677">Repeat</keyword>
<dbReference type="OMA" id="CCDSHAN"/>
<dbReference type="PROSITE" id="PS50234">
    <property type="entry name" value="VWFA"/>
    <property type="match status" value="1"/>
</dbReference>
<protein>
    <submittedName>
        <fullName evidence="13">Sushi, von Willebrand factor type A, EGF and pentraxin domain-containing protein 1-like</fullName>
    </submittedName>
</protein>
<dbReference type="SUPFAM" id="SSF53300">
    <property type="entry name" value="vWA-like"/>
    <property type="match status" value="1"/>
</dbReference>
<gene>
    <name evidence="13" type="primary">LOC110979770</name>
</gene>
<dbReference type="PROSITE" id="PS01186">
    <property type="entry name" value="EGF_2"/>
    <property type="match status" value="1"/>
</dbReference>
<dbReference type="CDD" id="cd01450">
    <property type="entry name" value="vWFA_subfamily_ECM"/>
    <property type="match status" value="1"/>
</dbReference>
<dbReference type="FunFam" id="2.10.25.10:FF:000119">
    <property type="entry name" value="vitamin K-dependent protein S"/>
    <property type="match status" value="1"/>
</dbReference>
<comment type="subcellular location">
    <subcellularLocation>
        <location evidence="1">Virion</location>
    </subcellularLocation>
</comment>
<dbReference type="Gene3D" id="3.40.50.410">
    <property type="entry name" value="von Willebrand factor, type A domain"/>
    <property type="match status" value="1"/>
</dbReference>
<dbReference type="SMART" id="SM00181">
    <property type="entry name" value="EGF"/>
    <property type="match status" value="3"/>
</dbReference>
<evidence type="ECO:0000259" key="11">
    <source>
        <dbReference type="PROSITE" id="PS50923"/>
    </source>
</evidence>
<feature type="domain" description="Sushi" evidence="11">
    <location>
        <begin position="544"/>
        <end position="600"/>
    </location>
</feature>
<dbReference type="InterPro" id="IPR001881">
    <property type="entry name" value="EGF-like_Ca-bd_dom"/>
</dbReference>
<dbReference type="SMART" id="SM00179">
    <property type="entry name" value="EGF_CA"/>
    <property type="match status" value="2"/>
</dbReference>
<evidence type="ECO:0000256" key="7">
    <source>
        <dbReference type="PROSITE-ProRule" id="PRU00302"/>
    </source>
</evidence>
<dbReference type="Pfam" id="PF14670">
    <property type="entry name" value="FXa_inhibition"/>
    <property type="match status" value="2"/>
</dbReference>
<dbReference type="GO" id="GO:0005509">
    <property type="term" value="F:calcium ion binding"/>
    <property type="evidence" value="ECO:0007669"/>
    <property type="project" value="InterPro"/>
</dbReference>
<evidence type="ECO:0000256" key="5">
    <source>
        <dbReference type="ARBA" id="ARBA00022737"/>
    </source>
</evidence>
<dbReference type="PROSITE" id="PS50923">
    <property type="entry name" value="SUSHI"/>
    <property type="match status" value="3"/>
</dbReference>
<dbReference type="CDD" id="cd00054">
    <property type="entry name" value="EGF_CA"/>
    <property type="match status" value="1"/>
</dbReference>
<evidence type="ECO:0000256" key="8">
    <source>
        <dbReference type="SAM" id="MobiDB-lite"/>
    </source>
</evidence>
<dbReference type="OrthoDB" id="6515930at2759"/>
<dbReference type="InterPro" id="IPR002035">
    <property type="entry name" value="VWF_A"/>
</dbReference>
<dbReference type="SMART" id="SM00327">
    <property type="entry name" value="VWA"/>
    <property type="match status" value="1"/>
</dbReference>
<name>A0A8B7YGJ0_ACAPL</name>
<accession>A0A8B7YGJ0</accession>
<evidence type="ECO:0000256" key="1">
    <source>
        <dbReference type="ARBA" id="ARBA00004328"/>
    </source>
</evidence>
<feature type="region of interest" description="Disordered" evidence="8">
    <location>
        <begin position="351"/>
        <end position="370"/>
    </location>
</feature>
<keyword evidence="6" id="KW-1015">Disulfide bond</keyword>
<evidence type="ECO:0000313" key="13">
    <source>
        <dbReference type="RefSeq" id="XP_022091515.1"/>
    </source>
</evidence>
<dbReference type="InterPro" id="IPR035976">
    <property type="entry name" value="Sushi/SCR/CCP_sf"/>
</dbReference>
<evidence type="ECO:0000256" key="2">
    <source>
        <dbReference type="ARBA" id="ARBA00022536"/>
    </source>
</evidence>
<dbReference type="Gene3D" id="2.10.70.10">
    <property type="entry name" value="Complement Module, domain 1"/>
    <property type="match status" value="3"/>
</dbReference>
<feature type="chain" id="PRO_5034255919" evidence="9">
    <location>
        <begin position="25"/>
        <end position="812"/>
    </location>
</feature>
<dbReference type="SUPFAM" id="SSF57196">
    <property type="entry name" value="EGF/Laminin"/>
    <property type="match status" value="2"/>
</dbReference>
<dbReference type="PANTHER" id="PTHR45785">
    <property type="entry name" value="COMPLEMENT FACTOR H-RELATED"/>
    <property type="match status" value="1"/>
</dbReference>
<sequence>MYLSQLLGIYLPALCCVLCPPLAAQRYQECPQTIMANERDRQRIIETGRKFSLVLERYRNKPADIVFLLDSSAIVGEGYFGCEVQFVRHFSKLFSVSPETSRVAVVTCSSCDKIYTDLDYINSPIGKNKCTLLDTDLRRTHYRDGETCIVGGLLRAKEILAGSRPSTQKIIFLLMAGQSTDGEILLELAAELRNTSTIFAIGLGESVSIDELNGIATSPSEDHVILLNLVTDVESLAVKVLGDQTDTSWDLNVTSDICNSLCLSESNCCDSHANCSCATQTGSYGCACHPGYTGDGEQDQCTACPNGTFKSQYGNQGCTSCPTLSTTAAEGSTSLSDCQCLPGHQGSPDMKVPCTPAAKPTDSGEDGRLRCSKPPSIENGSYETYNRGTSIAYLCDDGFMMYTFGDRTRHCRDGIWNGSTPICSTGGCSEEDAPTVENSAVQRFNGGTVRFYRCNARFERQWEGSMVIYCDGARWRNEPGRCVRASSSPCGPAPHVENARQTTHSEGLITYTCEPGYRRRLGRGSILCSADGQWIGSPGVCIRRGCVIPRTDSVQNGLINIKQSGAILQIDCQAGYELRGSSVLYCKGRQWNGTLPTCTSMQSSSGYPASVRDGTHCGNNIPTVSNADLRYSPRTDAEGRLFYALVYSCHPGHTLRPANYAVYCSGGNVVGTLPACLATCGYNNGGCQHICRNGPDGAVCSCRDGYQPASTDGKTCRDVNECLANNGRGPCQHICYNRPGSFSCYCHSGFNLAQDKTSCLRNQDQCNCGPHGRCVRLYDTRPTCVCYNEYRRSIDGLRCIIKYKIALFAWSK</sequence>
<dbReference type="Gene3D" id="2.10.25.10">
    <property type="entry name" value="Laminin"/>
    <property type="match status" value="2"/>
</dbReference>
<reference evidence="13" key="1">
    <citation type="submission" date="2025-08" db="UniProtKB">
        <authorList>
            <consortium name="RefSeq"/>
        </authorList>
    </citation>
    <scope>IDENTIFICATION</scope>
</reference>
<dbReference type="InterPro" id="IPR000742">
    <property type="entry name" value="EGF"/>
</dbReference>
<dbReference type="Pfam" id="PF00092">
    <property type="entry name" value="VWA"/>
    <property type="match status" value="1"/>
</dbReference>
<organism evidence="12 13">
    <name type="scientific">Acanthaster planci</name>
    <name type="common">Crown-of-thorns starfish</name>
    <dbReference type="NCBI Taxonomy" id="133434"/>
    <lineage>
        <taxon>Eukaryota</taxon>
        <taxon>Metazoa</taxon>
        <taxon>Echinodermata</taxon>
        <taxon>Eleutherozoa</taxon>
        <taxon>Asterozoa</taxon>
        <taxon>Asteroidea</taxon>
        <taxon>Valvatacea</taxon>
        <taxon>Valvatida</taxon>
        <taxon>Acanthasteridae</taxon>
        <taxon>Acanthaster</taxon>
    </lineage>
</organism>
<dbReference type="SMART" id="SM00032">
    <property type="entry name" value="CCP"/>
    <property type="match status" value="5"/>
</dbReference>
<dbReference type="InterPro" id="IPR018097">
    <property type="entry name" value="EGF_Ca-bd_CS"/>
</dbReference>
<dbReference type="Pfam" id="PF07699">
    <property type="entry name" value="Ephrin_rec_like"/>
    <property type="match status" value="1"/>
</dbReference>
<comment type="caution">
    <text evidence="7">Lacks conserved residue(s) required for the propagation of feature annotation.</text>
</comment>